<evidence type="ECO:0000256" key="5">
    <source>
        <dbReference type="PROSITE-ProRule" id="PRU10137"/>
    </source>
</evidence>
<dbReference type="Pfam" id="PF13408">
    <property type="entry name" value="Zn_ribbon_recom"/>
    <property type="match status" value="1"/>
</dbReference>
<feature type="domain" description="Recombinase" evidence="7">
    <location>
        <begin position="151"/>
        <end position="285"/>
    </location>
</feature>
<keyword evidence="1" id="KW-0229">DNA integration</keyword>
<dbReference type="RefSeq" id="WP_067713367.1">
    <property type="nucleotide sequence ID" value="NZ_LPVJ01000011.1"/>
</dbReference>
<dbReference type="InterPro" id="IPR050639">
    <property type="entry name" value="SSR_resolvase"/>
</dbReference>
<evidence type="ECO:0000256" key="1">
    <source>
        <dbReference type="ARBA" id="ARBA00022908"/>
    </source>
</evidence>
<dbReference type="GO" id="GO:0003677">
    <property type="term" value="F:DNA binding"/>
    <property type="evidence" value="ECO:0007669"/>
    <property type="project" value="UniProtKB-KW"/>
</dbReference>
<dbReference type="OrthoDB" id="9811097at2"/>
<dbReference type="PANTHER" id="PTHR30461">
    <property type="entry name" value="DNA-INVERTASE FROM LAMBDOID PROPHAGE"/>
    <property type="match status" value="1"/>
</dbReference>
<comment type="caution">
    <text evidence="8">The sequence shown here is derived from an EMBL/GenBank/DDBJ whole genome shotgun (WGS) entry which is preliminary data.</text>
</comment>
<dbReference type="Pfam" id="PF00239">
    <property type="entry name" value="Resolvase"/>
    <property type="match status" value="1"/>
</dbReference>
<dbReference type="CDD" id="cd00338">
    <property type="entry name" value="Ser_Recombinase"/>
    <property type="match status" value="1"/>
</dbReference>
<evidence type="ECO:0000256" key="4">
    <source>
        <dbReference type="PIRSR" id="PIRSR606118-50"/>
    </source>
</evidence>
<evidence type="ECO:0000256" key="3">
    <source>
        <dbReference type="ARBA" id="ARBA00023172"/>
    </source>
</evidence>
<feature type="active site" description="O-(5'-phospho-DNA)-serine intermediate" evidence="4 5">
    <location>
        <position position="9"/>
    </location>
</feature>
<dbReference type="PANTHER" id="PTHR30461:SF23">
    <property type="entry name" value="DNA RECOMBINASE-RELATED"/>
    <property type="match status" value="1"/>
</dbReference>
<dbReference type="Pfam" id="PF07508">
    <property type="entry name" value="Recombinase"/>
    <property type="match status" value="1"/>
</dbReference>
<dbReference type="InterPro" id="IPR036162">
    <property type="entry name" value="Resolvase-like_N_sf"/>
</dbReference>
<reference evidence="8 9" key="1">
    <citation type="submission" date="2015-12" db="EMBL/GenBank/DDBJ databases">
        <title>Draft genome sequence of Acidibacillus ferrooxidans ITV001, isolated from a chalcopyrite acid mine drainage site in Brazil.</title>
        <authorList>
            <person name="Dall'Agnol H."/>
            <person name="Nancucheo I."/>
            <person name="Johnson B."/>
            <person name="Oliveira R."/>
            <person name="Leite L."/>
            <person name="Pylro V."/>
            <person name="Nunes G.L."/>
            <person name="Tzotzos G."/>
            <person name="Fernandes G.R."/>
            <person name="Dutra J."/>
            <person name="Orellana S.C."/>
            <person name="Oliveira G."/>
        </authorList>
    </citation>
    <scope>NUCLEOTIDE SEQUENCE [LARGE SCALE GENOMIC DNA]</scope>
    <source>
        <strain evidence="9">ITV01</strain>
    </source>
</reference>
<evidence type="ECO:0000313" key="8">
    <source>
        <dbReference type="EMBL" id="KUO96589.1"/>
    </source>
</evidence>
<keyword evidence="3" id="KW-0233">DNA recombination</keyword>
<dbReference type="AlphaFoldDB" id="A0A117SY89"/>
<dbReference type="SMART" id="SM00857">
    <property type="entry name" value="Resolvase"/>
    <property type="match status" value="1"/>
</dbReference>
<evidence type="ECO:0000313" key="9">
    <source>
        <dbReference type="Proteomes" id="UP000053557"/>
    </source>
</evidence>
<organism evidence="8 9">
    <name type="scientific">Ferroacidibacillus organovorans</name>
    <dbReference type="NCBI Taxonomy" id="1765683"/>
    <lineage>
        <taxon>Bacteria</taxon>
        <taxon>Bacillati</taxon>
        <taxon>Bacillota</taxon>
        <taxon>Bacilli</taxon>
        <taxon>Bacillales</taxon>
        <taxon>Alicyclobacillaceae</taxon>
        <taxon>Ferroacidibacillus</taxon>
    </lineage>
</organism>
<dbReference type="Proteomes" id="UP000053557">
    <property type="component" value="Unassembled WGS sequence"/>
</dbReference>
<gene>
    <name evidence="8" type="ORF">ATW55_00460</name>
</gene>
<dbReference type="InterPro" id="IPR011109">
    <property type="entry name" value="DNA_bind_recombinase_dom"/>
</dbReference>
<keyword evidence="9" id="KW-1185">Reference proteome</keyword>
<dbReference type="PROSITE" id="PS00397">
    <property type="entry name" value="RECOMBINASES_1"/>
    <property type="match status" value="1"/>
</dbReference>
<evidence type="ECO:0008006" key="10">
    <source>
        <dbReference type="Google" id="ProtNLM"/>
    </source>
</evidence>
<evidence type="ECO:0000256" key="2">
    <source>
        <dbReference type="ARBA" id="ARBA00023125"/>
    </source>
</evidence>
<name>A0A117SY89_9BACL</name>
<dbReference type="GO" id="GO:0015074">
    <property type="term" value="P:DNA integration"/>
    <property type="evidence" value="ECO:0007669"/>
    <property type="project" value="UniProtKB-KW"/>
</dbReference>
<dbReference type="Gene3D" id="3.40.50.1390">
    <property type="entry name" value="Resolvase, N-terminal catalytic domain"/>
    <property type="match status" value="1"/>
</dbReference>
<dbReference type="PROSITE" id="PS51736">
    <property type="entry name" value="RECOMBINASES_3"/>
    <property type="match status" value="1"/>
</dbReference>
<sequence>MIAIYARVSTEDQAKNGFSLNDQLRSCRTLAGSAPAREYVDEGVSGETLDRPALTALRKAILNGEIDEVICLDPDRLSRKLMNQLLLSDEWEKRVTLRFVNGAYQNTPEGQLFYQMRGAISQFEKAKINERMARGRREKAKQGRVLRDFSIYGYRYDRAASALVIEEREAAVVRLIFSLFTSPTREVQGINGIARFLNDRGIPTKRGAPQFHRQVVRQILMNQTYIGLFYQNRWNAEGKRSHAKDEPFSVQSRPFEEWIKIDVPPIISRAVFELAQAKLAVSKRQAGAKLRRHTYLLSGLLRCAQCGNTLTGHHATQWGKRVYTYTDRKHTEGAKTPGCGLSLRCDRIDDAVWWAIKAWLEPAKVIDTLRDHRAQKEEDARSLLRESLRAELMRIDTAYTRMVHFLEDPACEDREWVTHAKKLGARKRALQEQLAALENEEMDCAAPNECTEGAKVFGDTLKIEQFLALSRDAVPDDVRQAVIRAVIREIRLDPVNRALMINTW</sequence>
<evidence type="ECO:0000259" key="6">
    <source>
        <dbReference type="PROSITE" id="PS51736"/>
    </source>
</evidence>
<dbReference type="InterPro" id="IPR006118">
    <property type="entry name" value="Recombinase_CS"/>
</dbReference>
<dbReference type="PROSITE" id="PS51737">
    <property type="entry name" value="RECOMBINASE_DNA_BIND"/>
    <property type="match status" value="1"/>
</dbReference>
<accession>A0A117SY89</accession>
<protein>
    <recommendedName>
        <fullName evidence="10">DNA recombinase</fullName>
    </recommendedName>
</protein>
<dbReference type="InterPro" id="IPR038109">
    <property type="entry name" value="DNA_bind_recomb_sf"/>
</dbReference>
<keyword evidence="2" id="KW-0238">DNA-binding</keyword>
<dbReference type="InterPro" id="IPR025827">
    <property type="entry name" value="Zn_ribbon_recom_dom"/>
</dbReference>
<dbReference type="SUPFAM" id="SSF53041">
    <property type="entry name" value="Resolvase-like"/>
    <property type="match status" value="1"/>
</dbReference>
<dbReference type="InterPro" id="IPR006119">
    <property type="entry name" value="Resolv_N"/>
</dbReference>
<dbReference type="Gene3D" id="3.90.1750.20">
    <property type="entry name" value="Putative Large Serine Recombinase, Chain B, Domain 2"/>
    <property type="match status" value="1"/>
</dbReference>
<dbReference type="GO" id="GO:0000150">
    <property type="term" value="F:DNA strand exchange activity"/>
    <property type="evidence" value="ECO:0007669"/>
    <property type="project" value="InterPro"/>
</dbReference>
<proteinExistence type="predicted"/>
<feature type="domain" description="Resolvase/invertase-type recombinase catalytic" evidence="6">
    <location>
        <begin position="1"/>
        <end position="143"/>
    </location>
</feature>
<evidence type="ECO:0000259" key="7">
    <source>
        <dbReference type="PROSITE" id="PS51737"/>
    </source>
</evidence>
<dbReference type="EMBL" id="LPVJ01000011">
    <property type="protein sequence ID" value="KUO96589.1"/>
    <property type="molecule type" value="Genomic_DNA"/>
</dbReference>